<protein>
    <submittedName>
        <fullName evidence="2">Uncharacterized protein</fullName>
    </submittedName>
</protein>
<organism evidence="2">
    <name type="scientific">Clastoptera arizonana</name>
    <name type="common">Arizona spittle bug</name>
    <dbReference type="NCBI Taxonomy" id="38151"/>
    <lineage>
        <taxon>Eukaryota</taxon>
        <taxon>Metazoa</taxon>
        <taxon>Ecdysozoa</taxon>
        <taxon>Arthropoda</taxon>
        <taxon>Hexapoda</taxon>
        <taxon>Insecta</taxon>
        <taxon>Pterygota</taxon>
        <taxon>Neoptera</taxon>
        <taxon>Paraneoptera</taxon>
        <taxon>Hemiptera</taxon>
        <taxon>Auchenorrhyncha</taxon>
        <taxon>Cercopoidea</taxon>
        <taxon>Clastopteridae</taxon>
        <taxon>Clastoptera</taxon>
    </lineage>
</organism>
<name>A0A1B6D3R5_9HEMI</name>
<evidence type="ECO:0000256" key="1">
    <source>
        <dbReference type="SAM" id="Coils"/>
    </source>
</evidence>
<sequence length="494" mass="57864">ICNNFKMTSIQYHKMPKSSWLVPGGNRDQKHQLFLKKRFPMNSEIKKNLGGPLSEVFFSNLSTATKDRVGCLPKLHGPGKELWVSPSDVLIGKPVVKPLYDNRLNLARTHHWIMEFGGKKLKQISDKHIKDLQDALTQKEKDMVEKSKLLMEDTVKGVQIKMAEKNKEETKKAVNSLTKTFNAKLLETVLYVKQKMEQKFNEQLKETNEIMSQELENALKAKEKYLHKEYLFQLDWEKNICFEHYQNQLKQLQKKYFHLLNKAQQSFEHDLACIKTSMESEYVNNLIELQNKQFLDSHASKKEMELVFENWYMQELDKEIAYKDLKILDLEKNTASITEKTYRQESKIKDLYTQFQKFINFALKEKPGQAEYLLSLEHLLNENWSEISKKSIISKDDLILESQLIAKTIMELIMKNMFYPTDLEENECSSSQKKTNTENIAQEIEIQRIANRALKVLGESKSPSGSLEEFTKKRLNSLQIIFAKYPSISNFFEK</sequence>
<keyword evidence="1" id="KW-0175">Coiled coil</keyword>
<accession>A0A1B6D3R5</accession>
<proteinExistence type="predicted"/>
<feature type="non-terminal residue" evidence="2">
    <location>
        <position position="1"/>
    </location>
</feature>
<evidence type="ECO:0000313" key="2">
    <source>
        <dbReference type="EMBL" id="JAS20215.1"/>
    </source>
</evidence>
<feature type="coiled-coil region" evidence="1">
    <location>
        <begin position="129"/>
        <end position="262"/>
    </location>
</feature>
<reference evidence="2" key="1">
    <citation type="submission" date="2015-12" db="EMBL/GenBank/DDBJ databases">
        <title>De novo transcriptome assembly of four potential Pierce s Disease insect vectors from Arizona vineyards.</title>
        <authorList>
            <person name="Tassone E.E."/>
        </authorList>
    </citation>
    <scope>NUCLEOTIDE SEQUENCE</scope>
</reference>
<dbReference type="EMBL" id="GEDC01017083">
    <property type="protein sequence ID" value="JAS20215.1"/>
    <property type="molecule type" value="Transcribed_RNA"/>
</dbReference>
<gene>
    <name evidence="2" type="ORF">g.15693</name>
</gene>
<dbReference type="AlphaFoldDB" id="A0A1B6D3R5"/>